<feature type="domain" description="Caspase family p20" evidence="10">
    <location>
        <begin position="12"/>
        <end position="140"/>
    </location>
</feature>
<comment type="caution">
    <text evidence="12">The sequence shown here is derived from an EMBL/GenBank/DDBJ whole genome shotgun (WGS) entry which is preliminary data.</text>
</comment>
<evidence type="ECO:0000256" key="2">
    <source>
        <dbReference type="ARBA" id="ARBA00007806"/>
    </source>
</evidence>
<dbReference type="SUPFAM" id="SSF74650">
    <property type="entry name" value="Galactose mutarotase-like"/>
    <property type="match status" value="2"/>
</dbReference>
<comment type="caution">
    <text evidence="9">Lacks conserved residue(s) required for the propagation of feature annotation.</text>
</comment>
<comment type="similarity">
    <text evidence="2">Belongs to the glycosyl hydrolase 31 family.</text>
</comment>
<dbReference type="GO" id="GO:0004197">
    <property type="term" value="F:cysteine-type endopeptidase activity"/>
    <property type="evidence" value="ECO:0007669"/>
    <property type="project" value="InterPro"/>
</dbReference>
<keyword evidence="7" id="KW-0326">Glycosidase</keyword>
<dbReference type="FunFam" id="2.60.40.1180:FF:000001">
    <property type="entry name" value="Maltase-glucoamylase, intestinal"/>
    <property type="match status" value="1"/>
</dbReference>
<dbReference type="Gene3D" id="3.20.20.80">
    <property type="entry name" value="Glycosidases"/>
    <property type="match status" value="2"/>
</dbReference>
<dbReference type="Proteomes" id="UP000663823">
    <property type="component" value="Unassembled WGS sequence"/>
</dbReference>
<dbReference type="SMART" id="SM00018">
    <property type="entry name" value="PD"/>
    <property type="match status" value="2"/>
</dbReference>
<dbReference type="SUPFAM" id="SSF51445">
    <property type="entry name" value="(Trans)glycosidases"/>
    <property type="match status" value="2"/>
</dbReference>
<gene>
    <name evidence="12" type="ORF">OTI717_LOCUS16761</name>
</gene>
<dbReference type="CDD" id="cd14752">
    <property type="entry name" value="GH31_N"/>
    <property type="match status" value="2"/>
</dbReference>
<keyword evidence="3" id="KW-0378">Hydrolase</keyword>
<evidence type="ECO:0000313" key="12">
    <source>
        <dbReference type="EMBL" id="CAF3772956.1"/>
    </source>
</evidence>
<dbReference type="InterPro" id="IPR011600">
    <property type="entry name" value="Pept_C14_caspase"/>
</dbReference>
<keyword evidence="5" id="KW-1015">Disulfide bond</keyword>
<evidence type="ECO:0000256" key="5">
    <source>
        <dbReference type="ARBA" id="ARBA00023157"/>
    </source>
</evidence>
<dbReference type="Pfam" id="PF21365">
    <property type="entry name" value="Glyco_hydro_31_3rd"/>
    <property type="match status" value="2"/>
</dbReference>
<proteinExistence type="inferred from homology"/>
<protein>
    <recommendedName>
        <fullName evidence="8">Maltase</fullName>
    </recommendedName>
</protein>
<dbReference type="InterPro" id="IPR044913">
    <property type="entry name" value="P_trefoil_dom_sf"/>
</dbReference>
<dbReference type="InterPro" id="IPR000322">
    <property type="entry name" value="Glyco_hydro_31_TIM"/>
</dbReference>
<dbReference type="PROSITE" id="PS50208">
    <property type="entry name" value="CASPASE_P20"/>
    <property type="match status" value="1"/>
</dbReference>
<evidence type="ECO:0000259" key="11">
    <source>
        <dbReference type="PROSITE" id="PS51448"/>
    </source>
</evidence>
<dbReference type="SUPFAM" id="SSF57492">
    <property type="entry name" value="Trefoil"/>
    <property type="match status" value="2"/>
</dbReference>
<evidence type="ECO:0000256" key="9">
    <source>
        <dbReference type="PROSITE-ProRule" id="PRU00779"/>
    </source>
</evidence>
<dbReference type="InterPro" id="IPR000519">
    <property type="entry name" value="P_trefoil_dom"/>
</dbReference>
<dbReference type="Gene3D" id="4.10.110.10">
    <property type="entry name" value="Spasmolytic Protein, domain 1"/>
    <property type="match status" value="2"/>
</dbReference>
<evidence type="ECO:0000256" key="6">
    <source>
        <dbReference type="ARBA" id="ARBA00023180"/>
    </source>
</evidence>
<feature type="domain" description="P-type" evidence="11">
    <location>
        <begin position="1182"/>
        <end position="1227"/>
    </location>
</feature>
<dbReference type="GO" id="GO:0016020">
    <property type="term" value="C:membrane"/>
    <property type="evidence" value="ECO:0007669"/>
    <property type="project" value="UniProtKB-SubCell"/>
</dbReference>
<dbReference type="CDD" id="cd06602">
    <property type="entry name" value="GH31_MGAM_SI_GAA"/>
    <property type="match status" value="2"/>
</dbReference>
<dbReference type="Gene3D" id="2.60.40.1180">
    <property type="entry name" value="Golgi alpha-mannosidase II"/>
    <property type="match status" value="4"/>
</dbReference>
<evidence type="ECO:0000256" key="3">
    <source>
        <dbReference type="ARBA" id="ARBA00022801"/>
    </source>
</evidence>
<evidence type="ECO:0000256" key="4">
    <source>
        <dbReference type="ARBA" id="ARBA00023136"/>
    </source>
</evidence>
<evidence type="ECO:0000256" key="1">
    <source>
        <dbReference type="ARBA" id="ARBA00004370"/>
    </source>
</evidence>
<dbReference type="PANTHER" id="PTHR22762:SF133">
    <property type="entry name" value="P-TYPE DOMAIN-CONTAINING PROTEIN"/>
    <property type="match status" value="1"/>
</dbReference>
<dbReference type="GO" id="GO:0005975">
    <property type="term" value="P:carbohydrate metabolic process"/>
    <property type="evidence" value="ECO:0007669"/>
    <property type="project" value="InterPro"/>
</dbReference>
<dbReference type="Pfam" id="PF01055">
    <property type="entry name" value="Glyco_hydro_31_2nd"/>
    <property type="match status" value="2"/>
</dbReference>
<dbReference type="SUPFAM" id="SSF51011">
    <property type="entry name" value="Glycosyl hydrolase domain"/>
    <property type="match status" value="2"/>
</dbReference>
<dbReference type="Pfam" id="PF00656">
    <property type="entry name" value="Peptidase_C14"/>
    <property type="match status" value="1"/>
</dbReference>
<dbReference type="SUPFAM" id="SSF52129">
    <property type="entry name" value="Caspase-like"/>
    <property type="match status" value="1"/>
</dbReference>
<name>A0A819A193_9BILA</name>
<dbReference type="InterPro" id="IPR048395">
    <property type="entry name" value="Glyco_hydro_31_C"/>
</dbReference>
<keyword evidence="6" id="KW-0325">Glycoprotein</keyword>
<dbReference type="Pfam" id="PF00088">
    <property type="entry name" value="Trefoil"/>
    <property type="match status" value="2"/>
</dbReference>
<evidence type="ECO:0000256" key="8">
    <source>
        <dbReference type="ARBA" id="ARBA00041343"/>
    </source>
</evidence>
<dbReference type="GO" id="GO:0030246">
    <property type="term" value="F:carbohydrate binding"/>
    <property type="evidence" value="ECO:0007669"/>
    <property type="project" value="InterPro"/>
</dbReference>
<dbReference type="InterPro" id="IPR017853">
    <property type="entry name" value="GH"/>
</dbReference>
<dbReference type="EMBL" id="CAJOAX010002132">
    <property type="protein sequence ID" value="CAF3772956.1"/>
    <property type="molecule type" value="Genomic_DNA"/>
</dbReference>
<dbReference type="CDD" id="cd00111">
    <property type="entry name" value="Trefoil"/>
    <property type="match status" value="2"/>
</dbReference>
<organism evidence="12 13">
    <name type="scientific">Rotaria sordida</name>
    <dbReference type="NCBI Taxonomy" id="392033"/>
    <lineage>
        <taxon>Eukaryota</taxon>
        <taxon>Metazoa</taxon>
        <taxon>Spiralia</taxon>
        <taxon>Gnathifera</taxon>
        <taxon>Rotifera</taxon>
        <taxon>Eurotatoria</taxon>
        <taxon>Bdelloidea</taxon>
        <taxon>Philodinida</taxon>
        <taxon>Philodinidae</taxon>
        <taxon>Rotaria</taxon>
    </lineage>
</organism>
<feature type="domain" description="P-type" evidence="11">
    <location>
        <begin position="264"/>
        <end position="314"/>
    </location>
</feature>
<dbReference type="FunFam" id="3.20.20.80:FF:000016">
    <property type="entry name" value="Maltase-glucoamylase, intestinal"/>
    <property type="match status" value="2"/>
</dbReference>
<dbReference type="PANTHER" id="PTHR22762">
    <property type="entry name" value="ALPHA-GLUCOSIDASE"/>
    <property type="match status" value="1"/>
</dbReference>
<dbReference type="InterPro" id="IPR025887">
    <property type="entry name" value="Glyco_hydro_31_N_dom"/>
</dbReference>
<dbReference type="InterPro" id="IPR001309">
    <property type="entry name" value="Pept_C14_p20"/>
</dbReference>
<evidence type="ECO:0000259" key="10">
    <source>
        <dbReference type="PROSITE" id="PS50208"/>
    </source>
</evidence>
<dbReference type="InterPro" id="IPR013780">
    <property type="entry name" value="Glyco_hydro_b"/>
</dbReference>
<dbReference type="InterPro" id="IPR011013">
    <property type="entry name" value="Gal_mutarotase_sf_dom"/>
</dbReference>
<sequence>MATPNVSMSNVHRKIALVIGNQSYTKRPLTNPINDANDLANALRTIGFEVTLGTDCTRQKMADLIDTFADVIDDQDLVLFYFAGHGFQYKEQNYLLPVDADEKLKRETNIKYNSINAQETLESLSSQTSYVTLFILDCCREYLFDDATKFRGVKSSGSGLHSMTAPGGTLVQFACAPGALAADGGGQDRNGLYTKHLLKQIAVPNKNLDNIFSAVGRGVFEESKGKQTPFRVSSIMIDEDIYLNTIKKLSNPANPSAGSSLSKRQQSTQINERIDCYPELTSPFANYSKQSCLARNCLFDDGAGPGVIQCYLSPNYGYILQGSAESITNGLRLKLKRNLAIGSMFQQPIENVLLDVQYYTTDIIRFKLYDADNKRYEVPIPLTPSSNQVSSPQYEFSYSSDSSRDNILSFFIKRRNNKTVLFDTSLGGLVLNNQFLQIVTRLQSPHVYGFGENNHDTLKHNVQERKSWGIFARGQGTNLETNSNHYGSHPFYLVMEQIGSSNEAPSGRMHGVLLLNSNAMDYTFEPTPSLTIRTIGGILDFFVFLGPTPEHVIQQYTWLIGRTILPPYWSLGFQLSRWDYSNITHMKNIVKRNRDAGIPLDVQYVDIDYMDAAKDFTIDTKNFQGLKEYFTQLNNEGVQTVIILDPSTIDDQKYYAPTIEGIKEDVFIKWDDRKTLMKGSCWPGDVFFPDFFTKRAQDWWSRWIKDFRRVNLTFDGLWIDMNEPILFNTNEAIPWNWMYTNSNYTLKCPENEWDDPPYRTKAVYRWDSTMTRASRLSDQTLCMSAPQGEIDSQTNQPKYRHYDVHNLYGWSETKPTLDAIREATGKRSLVLPRSTFVGSGQWSGHWLGDNEATWHEMKRSLIGIVEFNWFGISLIGADICGFDKTPTEEMCIRWMQVGAFYPFSRNHNIWKTPDQDPAAWSSSALSIMISVLRIRYTLLPYYYTLFYKSHTTGSTVIRPLFHEYPTDKTTLDIFLQFLIGPHIMIAPVTDDGARQVQVYIPSSHWYNYYSGARIPSQKQFITLSAPLDTIPILLRGGAIIPTQEFANNTKLSREKPFGLIIVLNSNGNAQGDLFYDDGESIDTIGLKSYYYSTYKWSISEKRLIINVIENNYSQMSNLILDTLTIYGLENIPMIINVNNKKFYPKIRPNTQIVDVNGLGLSMSQNYILTWTTTETPIVKPPQALLTEPKYRVDCHPDSDVTSNTCLARGCIWDIPMVSGFPSCYIPKEKGGYSQIDSVQQLTDAITYYSLSRLSTKPLLNRANINYRIDSRQSMSNVKQLTTTRSNEFSIYGNDIDHLNIQVSVSGTDMIRLTIRDANKQRYEVPVPIQWQASLPSSSVQTKLKFEMTKTSNNQAGFRVKRTDTQSIIFDTSYFAEGFIYDDKYIQFITTIPSRNIYGFGENTHPTFQHILNNSSRYGIFARDQPPQGKNENLYGTHPFYISIEENGQTFGVLIFNSNAQDYKFDEFEDNQSMLTYRTLGGILDIFFFAGPRPEDVIRQYQIIIGNPYMPPYWALGFQLCRYGYDTLDNMKAAMQRTLDGHIPLDVMYGDIDYFHKQLDFTWDPVRFQGLPEYVDRLHIQGMKFITILDPAIDSEEPNYDVFIEGEKADIWIKWPENRNLQFNETKNRNMVGYVWPIGKTVFPDYFYPPAKEWWKNQILKYHKQLKFDGLWIDMNEPANFDTNKLQPWNWPRPDPWNLHCPLDELLESPQYKTAIYGDYLSDKTLCMIGEQNDGQGKIYKHYDVHNLYGWSETIATLPAARATENKRSIIISRSTFPTSGTYAGHWLGDNTAAWSHIKYNIIGMLEFNLFGIPYVGADICGFEGNTTEEMCQRWMQLGAFNPFFRNHNGIRFADQDPGNFPPEIIDSNRRVVETRYTLIPYLYTLFHRVHISGGTIVRSMAHEFPTDPLCWSLDEQFLWGSHLLIAPVIYEGHITKNVYLPSSERWFNYYTGEEITTLGEITVQAPRNYLPLYLRGGSILPHQQSGMNTVLARKKLFYLYVALDKQQKAQGDLYWDDGESINTYQRLDYNYFRFNYDAQHLILEPWTYKYPEMNNKLEEISIFGVIKQPTTILWNRQELSKDKWTFDTNTKVLKMKTLALDLSQIHRFVFL</sequence>
<dbReference type="PROSITE" id="PS00129">
    <property type="entry name" value="GLYCOSYL_HYDROL_F31_1"/>
    <property type="match status" value="2"/>
</dbReference>
<keyword evidence="4" id="KW-0472">Membrane</keyword>
<dbReference type="InterPro" id="IPR030458">
    <property type="entry name" value="Glyco_hydro_31_AS"/>
</dbReference>
<dbReference type="Gene3D" id="2.60.40.1760">
    <property type="entry name" value="glycosyl hydrolase (family 31)"/>
    <property type="match status" value="2"/>
</dbReference>
<reference evidence="12" key="1">
    <citation type="submission" date="2021-02" db="EMBL/GenBank/DDBJ databases">
        <authorList>
            <person name="Nowell W R."/>
        </authorList>
    </citation>
    <scope>NUCLEOTIDE SEQUENCE</scope>
</reference>
<evidence type="ECO:0000313" key="13">
    <source>
        <dbReference type="Proteomes" id="UP000663823"/>
    </source>
</evidence>
<dbReference type="GO" id="GO:0006508">
    <property type="term" value="P:proteolysis"/>
    <property type="evidence" value="ECO:0007669"/>
    <property type="project" value="InterPro"/>
</dbReference>
<evidence type="ECO:0000256" key="7">
    <source>
        <dbReference type="ARBA" id="ARBA00023295"/>
    </source>
</evidence>
<accession>A0A819A193</accession>
<dbReference type="Gene3D" id="3.40.50.1460">
    <property type="match status" value="1"/>
</dbReference>
<dbReference type="Pfam" id="PF13802">
    <property type="entry name" value="Gal_mutarotas_2"/>
    <property type="match status" value="1"/>
</dbReference>
<comment type="subcellular location">
    <subcellularLocation>
        <location evidence="1">Membrane</location>
    </subcellularLocation>
</comment>
<dbReference type="PROSITE" id="PS51448">
    <property type="entry name" value="P_TREFOIL_2"/>
    <property type="match status" value="2"/>
</dbReference>
<dbReference type="GO" id="GO:0004558">
    <property type="term" value="F:alpha-1,4-glucosidase activity"/>
    <property type="evidence" value="ECO:0007669"/>
    <property type="project" value="TreeGrafter"/>
</dbReference>
<dbReference type="InterPro" id="IPR029030">
    <property type="entry name" value="Caspase-like_dom_sf"/>
</dbReference>